<organism evidence="2 3">
    <name type="scientific">Strongyloides venezuelensis</name>
    <name type="common">Threadworm</name>
    <dbReference type="NCBI Taxonomy" id="75913"/>
    <lineage>
        <taxon>Eukaryota</taxon>
        <taxon>Metazoa</taxon>
        <taxon>Ecdysozoa</taxon>
        <taxon>Nematoda</taxon>
        <taxon>Chromadorea</taxon>
        <taxon>Rhabditida</taxon>
        <taxon>Tylenchina</taxon>
        <taxon>Panagrolaimomorpha</taxon>
        <taxon>Strongyloidoidea</taxon>
        <taxon>Strongyloididae</taxon>
        <taxon>Strongyloides</taxon>
    </lineage>
</organism>
<dbReference type="WBParaSite" id="SVE_1949100.1">
    <property type="protein sequence ID" value="SVE_1949100.1"/>
    <property type="gene ID" value="SVE_1949100"/>
</dbReference>
<feature type="domain" description="F-box" evidence="1">
    <location>
        <begin position="1"/>
        <end position="53"/>
    </location>
</feature>
<evidence type="ECO:0000259" key="1">
    <source>
        <dbReference type="PROSITE" id="PS50181"/>
    </source>
</evidence>
<reference evidence="2" key="1">
    <citation type="submission" date="2014-07" db="EMBL/GenBank/DDBJ databases">
        <authorList>
            <person name="Martin A.A"/>
            <person name="De Silva N."/>
        </authorList>
    </citation>
    <scope>NUCLEOTIDE SEQUENCE</scope>
</reference>
<evidence type="ECO:0000313" key="3">
    <source>
        <dbReference type="WBParaSite" id="SVE_1949100.1"/>
    </source>
</evidence>
<dbReference type="PROSITE" id="PS50181">
    <property type="entry name" value="FBOX"/>
    <property type="match status" value="1"/>
</dbReference>
<evidence type="ECO:0000313" key="2">
    <source>
        <dbReference type="Proteomes" id="UP000035680"/>
    </source>
</evidence>
<protein>
    <submittedName>
        <fullName evidence="3">F-box domain-containing protein</fullName>
    </submittedName>
</protein>
<accession>A0A0K0G431</accession>
<proteinExistence type="predicted"/>
<dbReference type="Pfam" id="PF00646">
    <property type="entry name" value="F-box"/>
    <property type="match status" value="1"/>
</dbReference>
<dbReference type="InterPro" id="IPR036047">
    <property type="entry name" value="F-box-like_dom_sf"/>
</dbReference>
<sequence length="313" mass="37624">MDLLSLPCDLKRIIFSKVDCVSLINAKLTSREFYLFIERNIEHMQKPKLYEIYVFENSNSYGINQYHVRFGFYPFNKEKMTSSIKHISMVYSDLNEFEYYLKRFNLKKIKNIELLSIKNTDILRIFGNYCHSKINLKSLKIDASDCKKLLVNISDLLYKVNYIKELKLNIEQSSDNKFQEIDLPKYNTLVLLHIGEKNETKFITKEMVTNFIINNPDLKYLYFDTKQYGIHSEIIQTIIETHFLKQCYFHYSFKIYFPYTENVHVYNDIKRILNNSMYEFDIFTESIFNKIYFEAFLPCSFCGKSNFLNIYYE</sequence>
<name>A0A0K0G431_STRVS</name>
<dbReference type="AlphaFoldDB" id="A0A0K0G431"/>
<reference evidence="3" key="2">
    <citation type="submission" date="2015-08" db="UniProtKB">
        <authorList>
            <consortium name="WormBaseParasite"/>
        </authorList>
    </citation>
    <scope>IDENTIFICATION</scope>
</reference>
<dbReference type="InterPro" id="IPR001810">
    <property type="entry name" value="F-box_dom"/>
</dbReference>
<keyword evidence="2" id="KW-1185">Reference proteome</keyword>
<dbReference type="Proteomes" id="UP000035680">
    <property type="component" value="Unassembled WGS sequence"/>
</dbReference>
<dbReference type="SUPFAM" id="SSF81383">
    <property type="entry name" value="F-box domain"/>
    <property type="match status" value="1"/>
</dbReference>